<reference evidence="13 14" key="1">
    <citation type="submission" date="2019-02" db="EMBL/GenBank/DDBJ databases">
        <title>Siculibacillus lacustris gen. nov., sp. nov., a new rosette-forming bacterium isolated from a freshwater crater lake (Lake St. Ana, Romania).</title>
        <authorList>
            <person name="Felfoldi T."/>
            <person name="Marton Z."/>
            <person name="Szabo A."/>
            <person name="Mentes A."/>
            <person name="Boka K."/>
            <person name="Marialigeti K."/>
            <person name="Mathe I."/>
            <person name="Koncz M."/>
            <person name="Schumann P."/>
            <person name="Toth E."/>
        </authorList>
    </citation>
    <scope>NUCLEOTIDE SEQUENCE [LARGE SCALE GENOMIC DNA]</scope>
    <source>
        <strain evidence="13 14">SA-279</strain>
    </source>
</reference>
<sequence>MIAARFDLRRLLRIALGLIAAAVALPFVLLAVWTVVPPVSTPMIARWVTGAPVTRIWRPIAAIDPRLVAAVIASEDNPFCGHHGVDWGELQEVIDDEGGPKRGASTITMQLAKNLFLWPGRSFVRKAIEIPLALAIDLVWSKRRILEAYLNIAEWGPNGEFGIEAGARRALGKGAERLDAAESALLAVMLPNPHTRDARRPTTNLRRVAGIIRRRAADAPEFTACLGR</sequence>
<dbReference type="RefSeq" id="WP_131310182.1">
    <property type="nucleotide sequence ID" value="NZ_SJFN01000020.1"/>
</dbReference>
<evidence type="ECO:0000256" key="11">
    <source>
        <dbReference type="HAMAP-Rule" id="MF_00766"/>
    </source>
</evidence>
<keyword evidence="2 11" id="KW-0997">Cell inner membrane</keyword>
<dbReference type="EMBL" id="SJFN01000020">
    <property type="protein sequence ID" value="TBW36425.1"/>
    <property type="molecule type" value="Genomic_DNA"/>
</dbReference>
<evidence type="ECO:0000256" key="1">
    <source>
        <dbReference type="ARBA" id="ARBA00022475"/>
    </source>
</evidence>
<comment type="pathway">
    <text evidence="11">Cell wall biogenesis; peptidoglycan biosynthesis.</text>
</comment>
<dbReference type="GO" id="GO:0009252">
    <property type="term" value="P:peptidoglycan biosynthetic process"/>
    <property type="evidence" value="ECO:0007669"/>
    <property type="project" value="UniProtKB-UniRule"/>
</dbReference>
<dbReference type="EC" id="2.4.99.28" evidence="11"/>
<dbReference type="OrthoDB" id="9766909at2"/>
<evidence type="ECO:0000256" key="10">
    <source>
        <dbReference type="ARBA" id="ARBA00023316"/>
    </source>
</evidence>
<proteinExistence type="inferred from homology"/>
<feature type="transmembrane region" description="Helical" evidence="11">
    <location>
        <begin position="12"/>
        <end position="36"/>
    </location>
</feature>
<evidence type="ECO:0000256" key="2">
    <source>
        <dbReference type="ARBA" id="ARBA00022519"/>
    </source>
</evidence>
<dbReference type="UniPathway" id="UPA00219"/>
<comment type="caution">
    <text evidence="13">The sequence shown here is derived from an EMBL/GenBank/DDBJ whole genome shotgun (WGS) entry which is preliminary data.</text>
</comment>
<comment type="function">
    <text evidence="11">Peptidoglycan polymerase that catalyzes glycan chain elongation from lipid-linked precursors.</text>
</comment>
<dbReference type="InterPro" id="IPR023346">
    <property type="entry name" value="Lysozyme-like_dom_sf"/>
</dbReference>
<evidence type="ECO:0000313" key="13">
    <source>
        <dbReference type="EMBL" id="TBW36425.1"/>
    </source>
</evidence>
<dbReference type="AlphaFoldDB" id="A0A4Q9VMX5"/>
<evidence type="ECO:0000256" key="6">
    <source>
        <dbReference type="ARBA" id="ARBA00022960"/>
    </source>
</evidence>
<keyword evidence="3 11" id="KW-0328">Glycosyltransferase</keyword>
<dbReference type="GO" id="GO:0008360">
    <property type="term" value="P:regulation of cell shape"/>
    <property type="evidence" value="ECO:0007669"/>
    <property type="project" value="UniProtKB-KW"/>
</dbReference>
<comment type="catalytic activity">
    <reaction evidence="11">
        <text>[GlcNAc-(1-&gt;4)-Mur2Ac(oyl-L-Ala-gamma-D-Glu-L-Lys-D-Ala-D-Ala)](n)-di-trans,octa-cis-undecaprenyl diphosphate + beta-D-GlcNAc-(1-&gt;4)-Mur2Ac(oyl-L-Ala-gamma-D-Glu-L-Lys-D-Ala-D-Ala)-di-trans,octa-cis-undecaprenyl diphosphate = [GlcNAc-(1-&gt;4)-Mur2Ac(oyl-L-Ala-gamma-D-Glu-L-Lys-D-Ala-D-Ala)](n+1)-di-trans,octa-cis-undecaprenyl diphosphate + di-trans,octa-cis-undecaprenyl diphosphate + H(+)</text>
        <dbReference type="Rhea" id="RHEA:23708"/>
        <dbReference type="Rhea" id="RHEA-COMP:9602"/>
        <dbReference type="Rhea" id="RHEA-COMP:9603"/>
        <dbReference type="ChEBI" id="CHEBI:15378"/>
        <dbReference type="ChEBI" id="CHEBI:58405"/>
        <dbReference type="ChEBI" id="CHEBI:60033"/>
        <dbReference type="ChEBI" id="CHEBI:78435"/>
        <dbReference type="EC" id="2.4.99.28"/>
    </reaction>
</comment>
<evidence type="ECO:0000256" key="7">
    <source>
        <dbReference type="ARBA" id="ARBA00022984"/>
    </source>
</evidence>
<dbReference type="InterPro" id="IPR011812">
    <property type="entry name" value="Pep_trsgly"/>
</dbReference>
<dbReference type="Proteomes" id="UP000292781">
    <property type="component" value="Unassembled WGS sequence"/>
</dbReference>
<dbReference type="PANTHER" id="PTHR30400">
    <property type="entry name" value="MONOFUNCTIONAL BIOSYNTHETIC PEPTIDOGLYCAN TRANSGLYCOSYLASE"/>
    <property type="match status" value="1"/>
</dbReference>
<dbReference type="GO" id="GO:0005886">
    <property type="term" value="C:plasma membrane"/>
    <property type="evidence" value="ECO:0007669"/>
    <property type="project" value="UniProtKB-SubCell"/>
</dbReference>
<evidence type="ECO:0000256" key="8">
    <source>
        <dbReference type="ARBA" id="ARBA00022989"/>
    </source>
</evidence>
<dbReference type="GO" id="GO:0009274">
    <property type="term" value="C:peptidoglycan-based cell wall"/>
    <property type="evidence" value="ECO:0007669"/>
    <property type="project" value="InterPro"/>
</dbReference>
<dbReference type="SUPFAM" id="SSF53955">
    <property type="entry name" value="Lysozyme-like"/>
    <property type="match status" value="1"/>
</dbReference>
<dbReference type="GO" id="GO:0071555">
    <property type="term" value="P:cell wall organization"/>
    <property type="evidence" value="ECO:0007669"/>
    <property type="project" value="UniProtKB-KW"/>
</dbReference>
<dbReference type="InterPro" id="IPR001264">
    <property type="entry name" value="Glyco_trans_51"/>
</dbReference>
<organism evidence="13 14">
    <name type="scientific">Siculibacillus lacustris</name>
    <dbReference type="NCBI Taxonomy" id="1549641"/>
    <lineage>
        <taxon>Bacteria</taxon>
        <taxon>Pseudomonadati</taxon>
        <taxon>Pseudomonadota</taxon>
        <taxon>Alphaproteobacteria</taxon>
        <taxon>Hyphomicrobiales</taxon>
        <taxon>Ancalomicrobiaceae</taxon>
        <taxon>Siculibacillus</taxon>
    </lineage>
</organism>
<keyword evidence="5 11" id="KW-0812">Transmembrane</keyword>
<dbReference type="HAMAP" id="MF_00766">
    <property type="entry name" value="PGT_MtgA"/>
    <property type="match status" value="1"/>
</dbReference>
<dbReference type="Pfam" id="PF00912">
    <property type="entry name" value="Transgly"/>
    <property type="match status" value="1"/>
</dbReference>
<dbReference type="GO" id="GO:0016763">
    <property type="term" value="F:pentosyltransferase activity"/>
    <property type="evidence" value="ECO:0007669"/>
    <property type="project" value="InterPro"/>
</dbReference>
<evidence type="ECO:0000256" key="3">
    <source>
        <dbReference type="ARBA" id="ARBA00022676"/>
    </source>
</evidence>
<keyword evidence="6 11" id="KW-0133">Cell shape</keyword>
<evidence type="ECO:0000259" key="12">
    <source>
        <dbReference type="Pfam" id="PF00912"/>
    </source>
</evidence>
<keyword evidence="8 11" id="KW-1133">Transmembrane helix</keyword>
<evidence type="ECO:0000256" key="5">
    <source>
        <dbReference type="ARBA" id="ARBA00022692"/>
    </source>
</evidence>
<keyword evidence="7 11" id="KW-0573">Peptidoglycan synthesis</keyword>
<keyword evidence="1 11" id="KW-1003">Cell membrane</keyword>
<keyword evidence="10 11" id="KW-0961">Cell wall biogenesis/degradation</keyword>
<keyword evidence="9 11" id="KW-0472">Membrane</keyword>
<protein>
    <recommendedName>
        <fullName evidence="11">Biosynthetic peptidoglycan transglycosylase</fullName>
        <ecNumber evidence="11">2.4.99.28</ecNumber>
    </recommendedName>
    <alternativeName>
        <fullName evidence="11">Glycan polymerase</fullName>
    </alternativeName>
    <alternativeName>
        <fullName evidence="11">Peptidoglycan glycosyltransferase MtgA</fullName>
        <shortName evidence="11">PGT</shortName>
    </alternativeName>
</protein>
<dbReference type="PANTHER" id="PTHR30400:SF0">
    <property type="entry name" value="BIOSYNTHETIC PEPTIDOGLYCAN TRANSGLYCOSYLASE"/>
    <property type="match status" value="1"/>
</dbReference>
<gene>
    <name evidence="11" type="primary">mtgA</name>
    <name evidence="13" type="ORF">EYW49_13880</name>
</gene>
<comment type="similarity">
    <text evidence="11">Belongs to the glycosyltransferase 51 family.</text>
</comment>
<dbReference type="InterPro" id="IPR036950">
    <property type="entry name" value="PBP_transglycosylase"/>
</dbReference>
<name>A0A4Q9VMX5_9HYPH</name>
<keyword evidence="4 11" id="KW-0808">Transferase</keyword>
<evidence type="ECO:0000313" key="14">
    <source>
        <dbReference type="Proteomes" id="UP000292781"/>
    </source>
</evidence>
<keyword evidence="14" id="KW-1185">Reference proteome</keyword>
<evidence type="ECO:0000256" key="4">
    <source>
        <dbReference type="ARBA" id="ARBA00022679"/>
    </source>
</evidence>
<dbReference type="Gene3D" id="1.10.3810.10">
    <property type="entry name" value="Biosynthetic peptidoglycan transglycosylase-like"/>
    <property type="match status" value="1"/>
</dbReference>
<feature type="domain" description="Glycosyl transferase family 51" evidence="12">
    <location>
        <begin position="52"/>
        <end position="208"/>
    </location>
</feature>
<dbReference type="GO" id="GO:0008955">
    <property type="term" value="F:peptidoglycan glycosyltransferase activity"/>
    <property type="evidence" value="ECO:0007669"/>
    <property type="project" value="UniProtKB-UniRule"/>
</dbReference>
<accession>A0A4Q9VMX5</accession>
<comment type="subcellular location">
    <subcellularLocation>
        <location evidence="11">Cell inner membrane</location>
        <topology evidence="11">Single-pass membrane protein</topology>
    </subcellularLocation>
</comment>
<evidence type="ECO:0000256" key="9">
    <source>
        <dbReference type="ARBA" id="ARBA00023136"/>
    </source>
</evidence>